<evidence type="ECO:0000313" key="1">
    <source>
        <dbReference type="EMBL" id="RRT82346.1"/>
    </source>
</evidence>
<reference evidence="1 2" key="1">
    <citation type="journal article" date="2014" name="Agronomy (Basel)">
        <title>A Draft Genome Sequence for Ensete ventricosum, the Drought-Tolerant Tree Against Hunger.</title>
        <authorList>
            <person name="Harrison J."/>
            <person name="Moore K.A."/>
            <person name="Paszkiewicz K."/>
            <person name="Jones T."/>
            <person name="Grant M."/>
            <person name="Ambacheew D."/>
            <person name="Muzemil S."/>
            <person name="Studholme D.J."/>
        </authorList>
    </citation>
    <scope>NUCLEOTIDE SEQUENCE [LARGE SCALE GENOMIC DNA]</scope>
</reference>
<organism evidence="1 2">
    <name type="scientific">Ensete ventricosum</name>
    <name type="common">Abyssinian banana</name>
    <name type="synonym">Musa ensete</name>
    <dbReference type="NCBI Taxonomy" id="4639"/>
    <lineage>
        <taxon>Eukaryota</taxon>
        <taxon>Viridiplantae</taxon>
        <taxon>Streptophyta</taxon>
        <taxon>Embryophyta</taxon>
        <taxon>Tracheophyta</taxon>
        <taxon>Spermatophyta</taxon>
        <taxon>Magnoliopsida</taxon>
        <taxon>Liliopsida</taxon>
        <taxon>Zingiberales</taxon>
        <taxon>Musaceae</taxon>
        <taxon>Ensete</taxon>
    </lineage>
</organism>
<dbReference type="AlphaFoldDB" id="A0A427B1Y5"/>
<sequence length="89" mass="9751">MQVTSSGLSLHTTAALLGNNNALHRPYTLCYSRTLATTTSTTVTCKQLPSPPTATKSHRRPVADITAALFFLHCRYCFIIQIHLAAILH</sequence>
<dbReference type="Proteomes" id="UP000287651">
    <property type="component" value="Unassembled WGS sequence"/>
</dbReference>
<name>A0A427B1Y5_ENSVE</name>
<accession>A0A427B1Y5</accession>
<evidence type="ECO:0000313" key="2">
    <source>
        <dbReference type="Proteomes" id="UP000287651"/>
    </source>
</evidence>
<protein>
    <submittedName>
        <fullName evidence="1">Uncharacterized protein</fullName>
    </submittedName>
</protein>
<dbReference type="EMBL" id="AMZH03000715">
    <property type="protein sequence ID" value="RRT82346.1"/>
    <property type="molecule type" value="Genomic_DNA"/>
</dbReference>
<comment type="caution">
    <text evidence="1">The sequence shown here is derived from an EMBL/GenBank/DDBJ whole genome shotgun (WGS) entry which is preliminary data.</text>
</comment>
<proteinExistence type="predicted"/>
<gene>
    <name evidence="1" type="ORF">B296_00003660</name>
</gene>